<dbReference type="Proteomes" id="UP000095023">
    <property type="component" value="Unassembled WGS sequence"/>
</dbReference>
<organism evidence="12 13">
    <name type="scientific">Tortispora caseinolytica NRRL Y-17796</name>
    <dbReference type="NCBI Taxonomy" id="767744"/>
    <lineage>
        <taxon>Eukaryota</taxon>
        <taxon>Fungi</taxon>
        <taxon>Dikarya</taxon>
        <taxon>Ascomycota</taxon>
        <taxon>Saccharomycotina</taxon>
        <taxon>Trigonopsidomycetes</taxon>
        <taxon>Trigonopsidales</taxon>
        <taxon>Trigonopsidaceae</taxon>
        <taxon>Tortispora</taxon>
    </lineage>
</organism>
<keyword evidence="4 10" id="KW-0418">Kinase</keyword>
<evidence type="ECO:0000256" key="5">
    <source>
        <dbReference type="ARBA" id="ARBA00022840"/>
    </source>
</evidence>
<dbReference type="InterPro" id="IPR011009">
    <property type="entry name" value="Kinase-like_dom_sf"/>
</dbReference>
<dbReference type="SMART" id="SM00220">
    <property type="entry name" value="S_TKc"/>
    <property type="match status" value="1"/>
</dbReference>
<dbReference type="Gene3D" id="3.30.200.20">
    <property type="entry name" value="Phosphorylase Kinase, domain 1"/>
    <property type="match status" value="1"/>
</dbReference>
<comment type="catalytic activity">
    <reaction evidence="6 10">
        <text>L-threonyl-[protein] + ATP = O-phospho-L-threonyl-[protein] + ADP + H(+)</text>
        <dbReference type="Rhea" id="RHEA:46608"/>
        <dbReference type="Rhea" id="RHEA-COMP:11060"/>
        <dbReference type="Rhea" id="RHEA-COMP:11605"/>
        <dbReference type="ChEBI" id="CHEBI:15378"/>
        <dbReference type="ChEBI" id="CHEBI:30013"/>
        <dbReference type="ChEBI" id="CHEBI:30616"/>
        <dbReference type="ChEBI" id="CHEBI:61977"/>
        <dbReference type="ChEBI" id="CHEBI:456216"/>
        <dbReference type="EC" id="2.7.11.24"/>
    </reaction>
</comment>
<dbReference type="GO" id="GO:0009272">
    <property type="term" value="P:fungal-type cell wall biogenesis"/>
    <property type="evidence" value="ECO:0007669"/>
    <property type="project" value="UniProtKB-ARBA"/>
</dbReference>
<evidence type="ECO:0000256" key="3">
    <source>
        <dbReference type="ARBA" id="ARBA00022741"/>
    </source>
</evidence>
<name>A0A1E4TGJ3_9ASCO</name>
<dbReference type="PROSITE" id="PS50011">
    <property type="entry name" value="PROTEIN_KINASE_DOM"/>
    <property type="match status" value="1"/>
</dbReference>
<dbReference type="PROSITE" id="PS01351">
    <property type="entry name" value="MAPK"/>
    <property type="match status" value="1"/>
</dbReference>
<evidence type="ECO:0000259" key="11">
    <source>
        <dbReference type="PROSITE" id="PS50011"/>
    </source>
</evidence>
<dbReference type="PROSITE" id="PS00107">
    <property type="entry name" value="PROTEIN_KINASE_ATP"/>
    <property type="match status" value="1"/>
</dbReference>
<evidence type="ECO:0000256" key="10">
    <source>
        <dbReference type="RuleBase" id="RU361165"/>
    </source>
</evidence>
<dbReference type="GO" id="GO:0005524">
    <property type="term" value="F:ATP binding"/>
    <property type="evidence" value="ECO:0007669"/>
    <property type="project" value="UniProtKB-UniRule"/>
</dbReference>
<sequence>MRKVTFNVSASYQILDVIGEGAYGVVCSALHKPSGQNVAIKKIMPFDHAMFCLRTLREIKLLKHFNHENIISILDIQKPASYEEFNEVYIVQELMETDLHRVIRSQTLTDDHCQYFVYQTLRALKALHSAGVLHRDLKPSNLLLNANCDLKVCDFGLARLVQNVSVNGFQGQQHGYMTEYVATRWYRAPEIMLTFKEYTKAIDMWSVGCILAEMLTGKALFPGRDYNDQLALIFDVLGTPTMEDYYSVKSRRAREYIRGLPFKKRVPFNVLFQGHNPLAIDLLEKLLSFNPSKRITVEQALQHPYLELYHDPNDEPNAPPIPPGFFDFDSHKDSLTKLQLKELIYAEACDIPRTG</sequence>
<dbReference type="GO" id="GO:0004707">
    <property type="term" value="F:MAP kinase activity"/>
    <property type="evidence" value="ECO:0007669"/>
    <property type="project" value="UniProtKB-EC"/>
</dbReference>
<comment type="cofactor">
    <cofactor evidence="10">
        <name>Mg(2+)</name>
        <dbReference type="ChEBI" id="CHEBI:18420"/>
    </cofactor>
</comment>
<evidence type="ECO:0000256" key="1">
    <source>
        <dbReference type="ARBA" id="ARBA00022527"/>
    </source>
</evidence>
<dbReference type="AlphaFoldDB" id="A0A1E4TGJ3"/>
<keyword evidence="2 10" id="KW-0808">Transferase</keyword>
<feature type="domain" description="Protein kinase" evidence="11">
    <location>
        <begin position="12"/>
        <end position="306"/>
    </location>
</feature>
<dbReference type="GO" id="GO:0106310">
    <property type="term" value="F:protein serine kinase activity"/>
    <property type="evidence" value="ECO:0007669"/>
    <property type="project" value="RHEA"/>
</dbReference>
<comment type="catalytic activity">
    <reaction evidence="7">
        <text>L-seryl-[protein] + ATP = O-phospho-L-seryl-[protein] + ADP + H(+)</text>
        <dbReference type="Rhea" id="RHEA:17989"/>
        <dbReference type="Rhea" id="RHEA-COMP:9863"/>
        <dbReference type="Rhea" id="RHEA-COMP:11604"/>
        <dbReference type="ChEBI" id="CHEBI:15378"/>
        <dbReference type="ChEBI" id="CHEBI:29999"/>
        <dbReference type="ChEBI" id="CHEBI:30616"/>
        <dbReference type="ChEBI" id="CHEBI:83421"/>
        <dbReference type="ChEBI" id="CHEBI:456216"/>
        <dbReference type="EC" id="2.7.11.24"/>
    </reaction>
</comment>
<gene>
    <name evidence="12" type="ORF">CANCADRAFT_26393</name>
</gene>
<feature type="binding site" evidence="8">
    <location>
        <position position="42"/>
    </location>
    <ligand>
        <name>ATP</name>
        <dbReference type="ChEBI" id="CHEBI:30616"/>
    </ligand>
</feature>
<reference evidence="13" key="1">
    <citation type="submission" date="2016-02" db="EMBL/GenBank/DDBJ databases">
        <title>Comparative genomics of biotechnologically important yeasts.</title>
        <authorList>
            <consortium name="DOE Joint Genome Institute"/>
            <person name="Riley R."/>
            <person name="Haridas S."/>
            <person name="Wolfe K.H."/>
            <person name="Lopes M.R."/>
            <person name="Hittinger C.T."/>
            <person name="Goker M."/>
            <person name="Salamov A."/>
            <person name="Wisecaver J."/>
            <person name="Long T.M."/>
            <person name="Aerts A.L."/>
            <person name="Barry K."/>
            <person name="Choi C."/>
            <person name="Clum A."/>
            <person name="Coughlan A.Y."/>
            <person name="Deshpande S."/>
            <person name="Douglass A.P."/>
            <person name="Hanson S.J."/>
            <person name="Klenk H.-P."/>
            <person name="Labutti K."/>
            <person name="Lapidus A."/>
            <person name="Lindquist E."/>
            <person name="Lipzen A."/>
            <person name="Meier-Kolthoff J.P."/>
            <person name="Ohm R.A."/>
            <person name="Otillar R.P."/>
            <person name="Pangilinan J."/>
            <person name="Peng Y."/>
            <person name="Rokas A."/>
            <person name="Rosa C.A."/>
            <person name="Scheuner C."/>
            <person name="Sibirny A.A."/>
            <person name="Slot J.C."/>
            <person name="Stielow J.B."/>
            <person name="Sun H."/>
            <person name="Kurtzman C.P."/>
            <person name="Blackwell M."/>
            <person name="Jeffries T.W."/>
            <person name="Grigoriev I.V."/>
        </authorList>
    </citation>
    <scope>NUCLEOTIDE SEQUENCE [LARGE SCALE GENOMIC DNA]</scope>
    <source>
        <strain evidence="13">NRRL Y-17796</strain>
    </source>
</reference>
<dbReference type="PANTHER" id="PTHR24055">
    <property type="entry name" value="MITOGEN-ACTIVATED PROTEIN KINASE"/>
    <property type="match status" value="1"/>
</dbReference>
<comment type="similarity">
    <text evidence="10">Belongs to the protein kinase superfamily. Ser/Thr protein kinase family. MAP kinase subfamily.</text>
</comment>
<dbReference type="PROSITE" id="PS00108">
    <property type="entry name" value="PROTEIN_KINASE_ST"/>
    <property type="match status" value="1"/>
</dbReference>
<proteinExistence type="inferred from homology"/>
<evidence type="ECO:0000256" key="2">
    <source>
        <dbReference type="ARBA" id="ARBA00022679"/>
    </source>
</evidence>
<keyword evidence="13" id="KW-1185">Reference proteome</keyword>
<dbReference type="CDD" id="cd07849">
    <property type="entry name" value="STKc_ERK1_2_like"/>
    <property type="match status" value="1"/>
</dbReference>
<evidence type="ECO:0000313" key="13">
    <source>
        <dbReference type="Proteomes" id="UP000095023"/>
    </source>
</evidence>
<dbReference type="InterPro" id="IPR003527">
    <property type="entry name" value="MAP_kinase_CS"/>
</dbReference>
<comment type="activity regulation">
    <text evidence="10">Activated by threonine and tyrosine phosphorylation.</text>
</comment>
<dbReference type="FunFam" id="3.30.200.20:FF:000073">
    <property type="entry name" value="Mitogen-activated protein kinase"/>
    <property type="match status" value="1"/>
</dbReference>
<keyword evidence="5 8" id="KW-0067">ATP-binding</keyword>
<evidence type="ECO:0000256" key="9">
    <source>
        <dbReference type="RuleBase" id="RU000304"/>
    </source>
</evidence>
<dbReference type="InterPro" id="IPR050117">
    <property type="entry name" value="MAPK"/>
</dbReference>
<dbReference type="EMBL" id="KV453842">
    <property type="protein sequence ID" value="ODV90891.1"/>
    <property type="molecule type" value="Genomic_DNA"/>
</dbReference>
<dbReference type="FunFam" id="1.10.510.10:FF:000040">
    <property type="entry name" value="Mitogen-activated protein kinase"/>
    <property type="match status" value="1"/>
</dbReference>
<dbReference type="Pfam" id="PF00069">
    <property type="entry name" value="Pkinase"/>
    <property type="match status" value="1"/>
</dbReference>
<evidence type="ECO:0000256" key="8">
    <source>
        <dbReference type="PROSITE-ProRule" id="PRU10141"/>
    </source>
</evidence>
<dbReference type="InterPro" id="IPR000719">
    <property type="entry name" value="Prot_kinase_dom"/>
</dbReference>
<evidence type="ECO:0000256" key="6">
    <source>
        <dbReference type="ARBA" id="ARBA00047592"/>
    </source>
</evidence>
<protein>
    <recommendedName>
        <fullName evidence="10">Mitogen-activated protein kinase</fullName>
        <ecNumber evidence="10">2.7.11.24</ecNumber>
    </recommendedName>
</protein>
<dbReference type="Gene3D" id="1.10.510.10">
    <property type="entry name" value="Transferase(Phosphotransferase) domain 1"/>
    <property type="match status" value="1"/>
</dbReference>
<dbReference type="InterPro" id="IPR017441">
    <property type="entry name" value="Protein_kinase_ATP_BS"/>
</dbReference>
<dbReference type="InterPro" id="IPR008271">
    <property type="entry name" value="Ser/Thr_kinase_AS"/>
</dbReference>
<keyword evidence="10" id="KW-0460">Magnesium</keyword>
<dbReference type="OrthoDB" id="192887at2759"/>
<keyword evidence="1 9" id="KW-0723">Serine/threonine-protein kinase</keyword>
<accession>A0A1E4TGJ3</accession>
<dbReference type="EC" id="2.7.11.24" evidence="10"/>
<dbReference type="SUPFAM" id="SSF56112">
    <property type="entry name" value="Protein kinase-like (PK-like)"/>
    <property type="match status" value="1"/>
</dbReference>
<evidence type="ECO:0000256" key="4">
    <source>
        <dbReference type="ARBA" id="ARBA00022777"/>
    </source>
</evidence>
<evidence type="ECO:0000313" key="12">
    <source>
        <dbReference type="EMBL" id="ODV90891.1"/>
    </source>
</evidence>
<keyword evidence="3 8" id="KW-0547">Nucleotide-binding</keyword>
<evidence type="ECO:0000256" key="7">
    <source>
        <dbReference type="ARBA" id="ARBA00048312"/>
    </source>
</evidence>